<keyword evidence="3" id="KW-0862">Zinc</keyword>
<dbReference type="InterPro" id="IPR027353">
    <property type="entry name" value="NET_dom"/>
</dbReference>
<accession>A0A7J7PCC6</accession>
<evidence type="ECO:0000256" key="7">
    <source>
        <dbReference type="ARBA" id="ARBA00037539"/>
    </source>
</evidence>
<evidence type="ECO:0008006" key="14">
    <source>
        <dbReference type="Google" id="ProtNLM"/>
    </source>
</evidence>
<dbReference type="PANTHER" id="PTHR47172:SF24">
    <property type="entry name" value="GATA ZINC FINGER DOMAIN-CONTAINING PROTEIN 14-RELATED"/>
    <property type="match status" value="1"/>
</dbReference>
<feature type="region of interest" description="Disordered" evidence="9">
    <location>
        <begin position="216"/>
        <end position="241"/>
    </location>
</feature>
<evidence type="ECO:0000256" key="5">
    <source>
        <dbReference type="ARBA" id="ARBA00023163"/>
    </source>
</evidence>
<feature type="domain" description="NET" evidence="11">
    <location>
        <begin position="364"/>
        <end position="447"/>
    </location>
</feature>
<evidence type="ECO:0000256" key="8">
    <source>
        <dbReference type="PROSITE-ProRule" id="PRU00094"/>
    </source>
</evidence>
<comment type="function">
    <text evidence="7">Transcriptional regulator that specifically binds 5'-GATA-3' or 5'-GAT-3' motifs within gene promoters.</text>
</comment>
<gene>
    <name evidence="12" type="ORF">GIB67_027742</name>
</gene>
<evidence type="ECO:0000256" key="4">
    <source>
        <dbReference type="ARBA" id="ARBA00023015"/>
    </source>
</evidence>
<feature type="region of interest" description="Disordered" evidence="9">
    <location>
        <begin position="289"/>
        <end position="321"/>
    </location>
</feature>
<dbReference type="InterPro" id="IPR038336">
    <property type="entry name" value="NET_sf"/>
</dbReference>
<keyword evidence="4" id="KW-0805">Transcription regulation</keyword>
<evidence type="ECO:0000256" key="6">
    <source>
        <dbReference type="ARBA" id="ARBA00024019"/>
    </source>
</evidence>
<dbReference type="CDD" id="cd00202">
    <property type="entry name" value="ZnF_GATA"/>
    <property type="match status" value="2"/>
</dbReference>
<keyword evidence="13" id="KW-1185">Reference proteome</keyword>
<dbReference type="Gene3D" id="3.30.50.10">
    <property type="entry name" value="Erythroid Transcription Factor GATA-1, subunit A"/>
    <property type="match status" value="2"/>
</dbReference>
<dbReference type="Pfam" id="PF00320">
    <property type="entry name" value="GATA"/>
    <property type="match status" value="2"/>
</dbReference>
<keyword evidence="5" id="KW-0804">Transcription</keyword>
<feature type="compositionally biased region" description="Basic and acidic residues" evidence="9">
    <location>
        <begin position="294"/>
        <end position="321"/>
    </location>
</feature>
<dbReference type="SMART" id="SM00401">
    <property type="entry name" value="ZnF_GATA"/>
    <property type="match status" value="2"/>
</dbReference>
<dbReference type="GO" id="GO:0043565">
    <property type="term" value="F:sequence-specific DNA binding"/>
    <property type="evidence" value="ECO:0007669"/>
    <property type="project" value="InterPro"/>
</dbReference>
<dbReference type="OrthoDB" id="21449at2759"/>
<dbReference type="PROSITE" id="PS51525">
    <property type="entry name" value="NET"/>
    <property type="match status" value="1"/>
</dbReference>
<feature type="region of interest" description="Disordered" evidence="9">
    <location>
        <begin position="130"/>
        <end position="156"/>
    </location>
</feature>
<dbReference type="Gene3D" id="1.20.1270.220">
    <property type="match status" value="1"/>
</dbReference>
<dbReference type="InterPro" id="IPR000679">
    <property type="entry name" value="Znf_GATA"/>
</dbReference>
<evidence type="ECO:0000256" key="2">
    <source>
        <dbReference type="ARBA" id="ARBA00022771"/>
    </source>
</evidence>
<name>A0A7J7PCC6_9MAGN</name>
<dbReference type="AlphaFoldDB" id="A0A7J7PCC6"/>
<feature type="compositionally biased region" description="Basic and acidic residues" evidence="9">
    <location>
        <begin position="219"/>
        <end position="232"/>
    </location>
</feature>
<proteinExistence type="inferred from homology"/>
<keyword evidence="2 8" id="KW-0863">Zinc-finger</keyword>
<evidence type="ECO:0000313" key="12">
    <source>
        <dbReference type="EMBL" id="KAF6176942.1"/>
    </source>
</evidence>
<feature type="domain" description="GATA-type" evidence="10">
    <location>
        <begin position="247"/>
        <end position="283"/>
    </location>
</feature>
<keyword evidence="1" id="KW-0479">Metal-binding</keyword>
<evidence type="ECO:0000259" key="10">
    <source>
        <dbReference type="PROSITE" id="PS50114"/>
    </source>
</evidence>
<evidence type="ECO:0000256" key="1">
    <source>
        <dbReference type="ARBA" id="ARBA00022723"/>
    </source>
</evidence>
<evidence type="ECO:0000256" key="9">
    <source>
        <dbReference type="SAM" id="MobiDB-lite"/>
    </source>
</evidence>
<dbReference type="Pfam" id="PF17035">
    <property type="entry name" value="BET"/>
    <property type="match status" value="1"/>
</dbReference>
<feature type="domain" description="GATA-type" evidence="10">
    <location>
        <begin position="172"/>
        <end position="205"/>
    </location>
</feature>
<dbReference type="InterPro" id="IPR013088">
    <property type="entry name" value="Znf_NHR/GATA"/>
</dbReference>
<evidence type="ECO:0000313" key="13">
    <source>
        <dbReference type="Proteomes" id="UP000541444"/>
    </source>
</evidence>
<comment type="similarity">
    <text evidence="6">Belongs to the type IV zinc-finger family. Class B subfamily.</text>
</comment>
<reference evidence="12 13" key="1">
    <citation type="journal article" date="2020" name="IScience">
        <title>Genome Sequencing of the Endangered Kingdonia uniflora (Circaeasteraceae, Ranunculales) Reveals Potential Mechanisms of Evolutionary Specialization.</title>
        <authorList>
            <person name="Sun Y."/>
            <person name="Deng T."/>
            <person name="Zhang A."/>
            <person name="Moore M.J."/>
            <person name="Landis J.B."/>
            <person name="Lin N."/>
            <person name="Zhang H."/>
            <person name="Zhang X."/>
            <person name="Huang J."/>
            <person name="Zhang X."/>
            <person name="Sun H."/>
            <person name="Wang H."/>
        </authorList>
    </citation>
    <scope>NUCLEOTIDE SEQUENCE [LARGE SCALE GENOMIC DNA]</scope>
    <source>
        <strain evidence="12">TB1705</strain>
        <tissue evidence="12">Leaf</tissue>
    </source>
</reference>
<protein>
    <recommendedName>
        <fullName evidence="14">GATA transcription factor</fullName>
    </recommendedName>
</protein>
<dbReference type="PROSITE" id="PS50114">
    <property type="entry name" value="GATA_ZN_FINGER_2"/>
    <property type="match status" value="2"/>
</dbReference>
<organism evidence="12 13">
    <name type="scientific">Kingdonia uniflora</name>
    <dbReference type="NCBI Taxonomy" id="39325"/>
    <lineage>
        <taxon>Eukaryota</taxon>
        <taxon>Viridiplantae</taxon>
        <taxon>Streptophyta</taxon>
        <taxon>Embryophyta</taxon>
        <taxon>Tracheophyta</taxon>
        <taxon>Spermatophyta</taxon>
        <taxon>Magnoliopsida</taxon>
        <taxon>Ranunculales</taxon>
        <taxon>Circaeasteraceae</taxon>
        <taxon>Kingdonia</taxon>
    </lineage>
</organism>
<dbReference type="GO" id="GO:0006355">
    <property type="term" value="P:regulation of DNA-templated transcription"/>
    <property type="evidence" value="ECO:0007669"/>
    <property type="project" value="InterPro"/>
</dbReference>
<comment type="caution">
    <text evidence="12">The sequence shown here is derived from an EMBL/GenBank/DDBJ whole genome shotgun (WGS) entry which is preliminary data.</text>
</comment>
<dbReference type="EMBL" id="JACGCM010000012">
    <property type="protein sequence ID" value="KAF6176942.1"/>
    <property type="molecule type" value="Genomic_DNA"/>
</dbReference>
<dbReference type="SUPFAM" id="SSF57716">
    <property type="entry name" value="Glucocorticoid receptor-like (DNA-binding domain)"/>
    <property type="match status" value="2"/>
</dbReference>
<feature type="compositionally biased region" description="Polar residues" evidence="9">
    <location>
        <begin position="130"/>
        <end position="149"/>
    </location>
</feature>
<dbReference type="GO" id="GO:0008270">
    <property type="term" value="F:zinc ion binding"/>
    <property type="evidence" value="ECO:0007669"/>
    <property type="project" value="UniProtKB-KW"/>
</dbReference>
<evidence type="ECO:0000256" key="3">
    <source>
        <dbReference type="ARBA" id="ARBA00022833"/>
    </source>
</evidence>
<dbReference type="PANTHER" id="PTHR47172">
    <property type="entry name" value="OS01G0976800 PROTEIN"/>
    <property type="match status" value="1"/>
</dbReference>
<sequence length="452" mass="50660">MSEDLKDTLPNNEAKDVGPNYFGCYTREIEELFSQKDDIMSPLSVTRTGSSPLFSNGIGDRLSDLKRERLKGSLEQSVTTLRQEVDEMVDPVSAMYRIQTRLRDKDRVASNPNAFDGNLSEYPCKKQKMSSSTSVPKKPCSLSSQTCEKTSGLEDKNSKSLAAFSPDQSHLNNVEKSCSNCKTTRTPQWRIGPDGLRSLCNACGIRRTKGRLSPLGFSEIEKEKEREAEDTSSKSVDAASLNKSPLNNVKKSCSNCNTTKTPQWRVGPDGLKSLCNACGIRRKKETSSSLGFSEIEKEKERENSLSEDRNNKNLDAVSHKSQVDEDLETILECGGPQAEEVVKKYSDELSAKLDHMEEQLEGFLDLVVSKGRNMTLAEKQQLKKLIQSLPQKNLERVAEIVQRKKPHGAEDHPSDEIHIDMENEDNGTLWRLYYYVQAYKNATNPSEAKSKI</sequence>
<dbReference type="Proteomes" id="UP000541444">
    <property type="component" value="Unassembled WGS sequence"/>
</dbReference>
<evidence type="ECO:0000259" key="11">
    <source>
        <dbReference type="PROSITE" id="PS51525"/>
    </source>
</evidence>